<keyword evidence="4" id="KW-1185">Reference proteome</keyword>
<sequence>MADRDEQKLNHRLDRIERHLPGGIRRSLRWLREPSSRWMRIPAGLLLVVAGIFSILPFLGLWMLPLGLLLLAQDLPFLRRPMRRALLWIEWRWISWKRTRRRVPPENNEAAGDACKAASARRR</sequence>
<dbReference type="EMBL" id="JBHSNF010000001">
    <property type="protein sequence ID" value="MFC5525031.1"/>
    <property type="molecule type" value="Genomic_DNA"/>
</dbReference>
<evidence type="ECO:0000256" key="2">
    <source>
        <dbReference type="SAM" id="Phobius"/>
    </source>
</evidence>
<gene>
    <name evidence="3" type="ORF">ACFPPA_04685</name>
</gene>
<feature type="region of interest" description="Disordered" evidence="1">
    <location>
        <begin position="103"/>
        <end position="123"/>
    </location>
</feature>
<name>A0ABW0QJE0_9GAMM</name>
<evidence type="ECO:0000313" key="4">
    <source>
        <dbReference type="Proteomes" id="UP001596114"/>
    </source>
</evidence>
<evidence type="ECO:0008006" key="5">
    <source>
        <dbReference type="Google" id="ProtNLM"/>
    </source>
</evidence>
<feature type="transmembrane region" description="Helical" evidence="2">
    <location>
        <begin position="45"/>
        <end position="72"/>
    </location>
</feature>
<protein>
    <recommendedName>
        <fullName evidence="5">TIGR02611 family protein</fullName>
    </recommendedName>
</protein>
<comment type="caution">
    <text evidence="3">The sequence shown here is derived from an EMBL/GenBank/DDBJ whole genome shotgun (WGS) entry which is preliminary data.</text>
</comment>
<reference evidence="4" key="1">
    <citation type="journal article" date="2019" name="Int. J. Syst. Evol. Microbiol.">
        <title>The Global Catalogue of Microorganisms (GCM) 10K type strain sequencing project: providing services to taxonomists for standard genome sequencing and annotation.</title>
        <authorList>
            <consortium name="The Broad Institute Genomics Platform"/>
            <consortium name="The Broad Institute Genome Sequencing Center for Infectious Disease"/>
            <person name="Wu L."/>
            <person name="Ma J."/>
        </authorList>
    </citation>
    <scope>NUCLEOTIDE SEQUENCE [LARGE SCALE GENOMIC DNA]</scope>
    <source>
        <strain evidence="4">CGMCC 1.16619</strain>
    </source>
</reference>
<keyword evidence="2" id="KW-0472">Membrane</keyword>
<evidence type="ECO:0000313" key="3">
    <source>
        <dbReference type="EMBL" id="MFC5525031.1"/>
    </source>
</evidence>
<organism evidence="3 4">
    <name type="scientific">Rhodanobacter ginsengisoli</name>
    <dbReference type="NCBI Taxonomy" id="418646"/>
    <lineage>
        <taxon>Bacteria</taxon>
        <taxon>Pseudomonadati</taxon>
        <taxon>Pseudomonadota</taxon>
        <taxon>Gammaproteobacteria</taxon>
        <taxon>Lysobacterales</taxon>
        <taxon>Rhodanobacteraceae</taxon>
        <taxon>Rhodanobacter</taxon>
    </lineage>
</organism>
<keyword evidence="2" id="KW-1133">Transmembrane helix</keyword>
<dbReference type="RefSeq" id="WP_377317728.1">
    <property type="nucleotide sequence ID" value="NZ_JBHSNF010000001.1"/>
</dbReference>
<dbReference type="Proteomes" id="UP001596114">
    <property type="component" value="Unassembled WGS sequence"/>
</dbReference>
<keyword evidence="2" id="KW-0812">Transmembrane</keyword>
<evidence type="ECO:0000256" key="1">
    <source>
        <dbReference type="SAM" id="MobiDB-lite"/>
    </source>
</evidence>
<proteinExistence type="predicted"/>
<accession>A0ABW0QJE0</accession>